<keyword evidence="3" id="KW-1185">Reference proteome</keyword>
<dbReference type="AlphaFoldDB" id="A6GHM5"/>
<organism evidence="2 3">
    <name type="scientific">Plesiocystis pacifica SIR-1</name>
    <dbReference type="NCBI Taxonomy" id="391625"/>
    <lineage>
        <taxon>Bacteria</taxon>
        <taxon>Pseudomonadati</taxon>
        <taxon>Myxococcota</taxon>
        <taxon>Polyangia</taxon>
        <taxon>Nannocystales</taxon>
        <taxon>Nannocystaceae</taxon>
        <taxon>Plesiocystis</taxon>
    </lineage>
</organism>
<dbReference type="STRING" id="391625.PPSIR1_37799"/>
<feature type="chain" id="PRO_5002697483" evidence="1">
    <location>
        <begin position="23"/>
        <end position="346"/>
    </location>
</feature>
<gene>
    <name evidence="2" type="ORF">PPSIR1_37799</name>
</gene>
<evidence type="ECO:0000313" key="2">
    <source>
        <dbReference type="EMBL" id="EDM74649.1"/>
    </source>
</evidence>
<keyword evidence="1" id="KW-0732">Signal</keyword>
<evidence type="ECO:0000256" key="1">
    <source>
        <dbReference type="SAM" id="SignalP"/>
    </source>
</evidence>
<dbReference type="EMBL" id="ABCS01000121">
    <property type="protein sequence ID" value="EDM74649.1"/>
    <property type="molecule type" value="Genomic_DNA"/>
</dbReference>
<accession>A6GHM5</accession>
<proteinExistence type="predicted"/>
<reference evidence="2 3" key="1">
    <citation type="submission" date="2007-06" db="EMBL/GenBank/DDBJ databases">
        <authorList>
            <person name="Shimkets L."/>
            <person name="Ferriera S."/>
            <person name="Johnson J."/>
            <person name="Kravitz S."/>
            <person name="Beeson K."/>
            <person name="Sutton G."/>
            <person name="Rogers Y.-H."/>
            <person name="Friedman R."/>
            <person name="Frazier M."/>
            <person name="Venter J.C."/>
        </authorList>
    </citation>
    <scope>NUCLEOTIDE SEQUENCE [LARGE SCALE GENOMIC DNA]</scope>
    <source>
        <strain evidence="2 3">SIR-1</strain>
    </source>
</reference>
<protein>
    <submittedName>
        <fullName evidence="2">Uncharacterized protein</fullName>
    </submittedName>
</protein>
<sequence length="346" mass="38263">MSKIAALSLLGIVGLTASTANAGLPVPPTPTCEHRFDWPDDPAAHVLNGPLDGSFDYDFLGSAIANVSGAYSADTMSLWWDVAFAQSAYIVDTAVTGGGMVGLDGDLMVGMTTTITDSQGRVWEENVRRMRSGCDEQRILEPTTLGLSHTGTWSAGRYDYEEQRPLAKNHSVTTLIADVVGTLYPDGSSEAVASYYQSGQEANTSITVTEQRNLDGERWTHLELSSLDAARQYDTYVAPDGTITQEGYFGYDPQWDYSVTRDYAGFGEGWMESGDTEQYCYLEIGVVCTRTCWILEEIEEYQEELEEEQGIEWEFEFGMYVDGLPPDDVDNYCNSALFEDYAVLPY</sequence>
<name>A6GHM5_9BACT</name>
<evidence type="ECO:0000313" key="3">
    <source>
        <dbReference type="Proteomes" id="UP000005801"/>
    </source>
</evidence>
<dbReference type="Proteomes" id="UP000005801">
    <property type="component" value="Unassembled WGS sequence"/>
</dbReference>
<feature type="signal peptide" evidence="1">
    <location>
        <begin position="1"/>
        <end position="22"/>
    </location>
</feature>
<comment type="caution">
    <text evidence="2">The sequence shown here is derived from an EMBL/GenBank/DDBJ whole genome shotgun (WGS) entry which is preliminary data.</text>
</comment>